<protein>
    <submittedName>
        <fullName evidence="1">Uncharacterized protein</fullName>
    </submittedName>
</protein>
<evidence type="ECO:0000313" key="1">
    <source>
        <dbReference type="EMBL" id="KAH7958288.1"/>
    </source>
</evidence>
<keyword evidence="2" id="KW-1185">Reference proteome</keyword>
<sequence length="473" mass="51624">MSCTSKNGAHRGTPAVSALTTPPACESVKIKVEPLEQPPPPPTSLTRLIETAVARPSNGKLERCFVEGTPSQVVPRVWSLPSGPSPCTPAYYGVNSAYAVPVYYVPCVNQMPLQAAQLQPAVVASPFATYTPYQCTDSARSQEMSATNDFIAEQETAHDGKTPQNDRDQQTPDDLDHSARSTCIAADDKPKPRRRDSSPPVLCTDSPRTIAYCYKREMADRPLESDHHFASAGSGQGRITGVPVFIQSKRSDGALLGVHPVDLFVAVSMIAGTAPSQHRLTATGCLLVDMPSVEGVNRLLHSEHLCGVEVKVSIPDAYQKSSSVIRGVPTSYTENELLDLLKPQGVIHVKRLVRCTVGGSAEMSKPTGKVVLTFPRNSERPGKVEIGDEEYKLREFVDRPARCYRCQRLGHVSKHCAAKLRCKRCCGPHDIKECPRDRPRRCANCGGPHYPSYKGCRAYAQMLRSVKSFLNVT</sequence>
<name>A0ACB8D1R9_DERSI</name>
<dbReference type="Proteomes" id="UP000821865">
    <property type="component" value="Chromosome 3"/>
</dbReference>
<evidence type="ECO:0000313" key="2">
    <source>
        <dbReference type="Proteomes" id="UP000821865"/>
    </source>
</evidence>
<organism evidence="1 2">
    <name type="scientific">Dermacentor silvarum</name>
    <name type="common">Tick</name>
    <dbReference type="NCBI Taxonomy" id="543639"/>
    <lineage>
        <taxon>Eukaryota</taxon>
        <taxon>Metazoa</taxon>
        <taxon>Ecdysozoa</taxon>
        <taxon>Arthropoda</taxon>
        <taxon>Chelicerata</taxon>
        <taxon>Arachnida</taxon>
        <taxon>Acari</taxon>
        <taxon>Parasitiformes</taxon>
        <taxon>Ixodida</taxon>
        <taxon>Ixodoidea</taxon>
        <taxon>Ixodidae</taxon>
        <taxon>Rhipicephalinae</taxon>
        <taxon>Dermacentor</taxon>
    </lineage>
</organism>
<gene>
    <name evidence="1" type="ORF">HPB49_000547</name>
</gene>
<proteinExistence type="predicted"/>
<accession>A0ACB8D1R9</accession>
<reference evidence="1" key="1">
    <citation type="submission" date="2020-05" db="EMBL/GenBank/DDBJ databases">
        <title>Large-scale comparative analyses of tick genomes elucidate their genetic diversity and vector capacities.</title>
        <authorList>
            <person name="Jia N."/>
            <person name="Wang J."/>
            <person name="Shi W."/>
            <person name="Du L."/>
            <person name="Sun Y."/>
            <person name="Zhan W."/>
            <person name="Jiang J."/>
            <person name="Wang Q."/>
            <person name="Zhang B."/>
            <person name="Ji P."/>
            <person name="Sakyi L.B."/>
            <person name="Cui X."/>
            <person name="Yuan T."/>
            <person name="Jiang B."/>
            <person name="Yang W."/>
            <person name="Lam T.T.-Y."/>
            <person name="Chang Q."/>
            <person name="Ding S."/>
            <person name="Wang X."/>
            <person name="Zhu J."/>
            <person name="Ruan X."/>
            <person name="Zhao L."/>
            <person name="Wei J."/>
            <person name="Que T."/>
            <person name="Du C."/>
            <person name="Cheng J."/>
            <person name="Dai P."/>
            <person name="Han X."/>
            <person name="Huang E."/>
            <person name="Gao Y."/>
            <person name="Liu J."/>
            <person name="Shao H."/>
            <person name="Ye R."/>
            <person name="Li L."/>
            <person name="Wei W."/>
            <person name="Wang X."/>
            <person name="Wang C."/>
            <person name="Yang T."/>
            <person name="Huo Q."/>
            <person name="Li W."/>
            <person name="Guo W."/>
            <person name="Chen H."/>
            <person name="Zhou L."/>
            <person name="Ni X."/>
            <person name="Tian J."/>
            <person name="Zhou Y."/>
            <person name="Sheng Y."/>
            <person name="Liu T."/>
            <person name="Pan Y."/>
            <person name="Xia L."/>
            <person name="Li J."/>
            <person name="Zhao F."/>
            <person name="Cao W."/>
        </authorList>
    </citation>
    <scope>NUCLEOTIDE SEQUENCE</scope>
    <source>
        <strain evidence="1">Dsil-2018</strain>
    </source>
</reference>
<dbReference type="EMBL" id="CM023472">
    <property type="protein sequence ID" value="KAH7958288.1"/>
    <property type="molecule type" value="Genomic_DNA"/>
</dbReference>
<comment type="caution">
    <text evidence="1">The sequence shown here is derived from an EMBL/GenBank/DDBJ whole genome shotgun (WGS) entry which is preliminary data.</text>
</comment>